<dbReference type="EMBL" id="LR746277">
    <property type="protein sequence ID" value="CAA7408222.1"/>
    <property type="molecule type" value="Genomic_DNA"/>
</dbReference>
<evidence type="ECO:0000313" key="2">
    <source>
        <dbReference type="Proteomes" id="UP000663760"/>
    </source>
</evidence>
<name>A0A7I8LEH7_SPIIN</name>
<protein>
    <submittedName>
        <fullName evidence="1">Uncharacterized protein</fullName>
    </submittedName>
</protein>
<accession>A0A7I8LEH7</accession>
<organism evidence="1 2">
    <name type="scientific">Spirodela intermedia</name>
    <name type="common">Intermediate duckweed</name>
    <dbReference type="NCBI Taxonomy" id="51605"/>
    <lineage>
        <taxon>Eukaryota</taxon>
        <taxon>Viridiplantae</taxon>
        <taxon>Streptophyta</taxon>
        <taxon>Embryophyta</taxon>
        <taxon>Tracheophyta</taxon>
        <taxon>Spermatophyta</taxon>
        <taxon>Magnoliopsida</taxon>
        <taxon>Liliopsida</taxon>
        <taxon>Araceae</taxon>
        <taxon>Lemnoideae</taxon>
        <taxon>Spirodela</taxon>
    </lineage>
</organism>
<dbReference type="AlphaFoldDB" id="A0A7I8LEH7"/>
<dbReference type="Proteomes" id="UP000663760">
    <property type="component" value="Chromosome 14"/>
</dbReference>
<reference evidence="1" key="1">
    <citation type="submission" date="2020-02" db="EMBL/GenBank/DDBJ databases">
        <authorList>
            <person name="Scholz U."/>
            <person name="Mascher M."/>
            <person name="Fiebig A."/>
        </authorList>
    </citation>
    <scope>NUCLEOTIDE SEQUENCE</scope>
</reference>
<sequence>MISTNCWFQNLEVNVRVYPISLFSIRDYSIHKSVNSSSRTNTSE</sequence>
<evidence type="ECO:0000313" key="1">
    <source>
        <dbReference type="EMBL" id="CAA7408222.1"/>
    </source>
</evidence>
<keyword evidence="2" id="KW-1185">Reference proteome</keyword>
<proteinExistence type="predicted"/>
<gene>
    <name evidence="1" type="ORF">SI8410_14018900</name>
</gene>